<accession>A0ABW3HKX1</accession>
<organism evidence="4 5">
    <name type="scientific">Paenibacillus chungangensis</name>
    <dbReference type="NCBI Taxonomy" id="696535"/>
    <lineage>
        <taxon>Bacteria</taxon>
        <taxon>Bacillati</taxon>
        <taxon>Bacillota</taxon>
        <taxon>Bacilli</taxon>
        <taxon>Bacillales</taxon>
        <taxon>Paenibacillaceae</taxon>
        <taxon>Paenibacillus</taxon>
    </lineage>
</organism>
<dbReference type="InterPro" id="IPR012854">
    <property type="entry name" value="Cu_amine_oxidase-like_N"/>
</dbReference>
<dbReference type="Proteomes" id="UP001596989">
    <property type="component" value="Unassembled WGS sequence"/>
</dbReference>
<dbReference type="RefSeq" id="WP_377561728.1">
    <property type="nucleotide sequence ID" value="NZ_JBHTJZ010000004.1"/>
</dbReference>
<sequence length="335" mass="36990">MNHWTRKKLFIGTHSIAMTLVLFLLCMAPAASVAAAEQVKVAENISISMNGEVVELNDPLLLKEKRLFVPVASVAKLFGGKAEWNGDNQEVTVKTTLGDSIVFGVDIPIVYFNEGRYVLEDLPFLEAGRMYLPLRQAAELMHATVKWDEEARVAELVAVPLAVISEEYGFADAVKEHGFSEQELLQRNGLESEDSIEAGAKLRVVVPSVLDNEAKPFTEEEFMLLAKLTQVESGYESYEGQLGVANVVLNRVKDSRFPGTIRDVIYSGRQFPPAHNGLLDKSKPNKSVLRAAKDALNGKNNVEGALYFHNPKVSKGKFWSSLDSVVTIGNHRFAK</sequence>
<dbReference type="InterPro" id="IPR036582">
    <property type="entry name" value="Mao_N_sf"/>
</dbReference>
<evidence type="ECO:0000313" key="5">
    <source>
        <dbReference type="Proteomes" id="UP001596989"/>
    </source>
</evidence>
<feature type="signal peptide" evidence="1">
    <location>
        <begin position="1"/>
        <end position="30"/>
    </location>
</feature>
<dbReference type="Gene3D" id="6.20.240.60">
    <property type="match status" value="1"/>
</dbReference>
<dbReference type="Gene3D" id="3.30.457.10">
    <property type="entry name" value="Copper amine oxidase-like, N-terminal domain"/>
    <property type="match status" value="1"/>
</dbReference>
<gene>
    <name evidence="4" type="ORF">ACFQ2I_01650</name>
</gene>
<evidence type="ECO:0000313" key="4">
    <source>
        <dbReference type="EMBL" id="MFD0958087.1"/>
    </source>
</evidence>
<dbReference type="SUPFAM" id="SSF55383">
    <property type="entry name" value="Copper amine oxidase, domain N"/>
    <property type="match status" value="1"/>
</dbReference>
<comment type="caution">
    <text evidence="4">The sequence shown here is derived from an EMBL/GenBank/DDBJ whole genome shotgun (WGS) entry which is preliminary data.</text>
</comment>
<reference evidence="5" key="1">
    <citation type="journal article" date="2019" name="Int. J. Syst. Evol. Microbiol.">
        <title>The Global Catalogue of Microorganisms (GCM) 10K type strain sequencing project: providing services to taxonomists for standard genome sequencing and annotation.</title>
        <authorList>
            <consortium name="The Broad Institute Genomics Platform"/>
            <consortium name="The Broad Institute Genome Sequencing Center for Infectious Disease"/>
            <person name="Wu L."/>
            <person name="Ma J."/>
        </authorList>
    </citation>
    <scope>NUCLEOTIDE SEQUENCE [LARGE SCALE GENOMIC DNA]</scope>
    <source>
        <strain evidence="5">CCUG 59129</strain>
    </source>
</reference>
<dbReference type="Pfam" id="PF07833">
    <property type="entry name" value="Cu_amine_oxidN1"/>
    <property type="match status" value="1"/>
</dbReference>
<dbReference type="Pfam" id="PF07486">
    <property type="entry name" value="Hydrolase_2"/>
    <property type="match status" value="1"/>
</dbReference>
<evidence type="ECO:0000256" key="1">
    <source>
        <dbReference type="SAM" id="SignalP"/>
    </source>
</evidence>
<protein>
    <submittedName>
        <fullName evidence="4">Cell wall hydrolase</fullName>
    </submittedName>
</protein>
<feature type="domain" description="Copper amine oxidase-like N-terminal" evidence="3">
    <location>
        <begin position="49"/>
        <end position="153"/>
    </location>
</feature>
<keyword evidence="1" id="KW-0732">Signal</keyword>
<proteinExistence type="predicted"/>
<keyword evidence="5" id="KW-1185">Reference proteome</keyword>
<name>A0ABW3HKX1_9BACL</name>
<dbReference type="GO" id="GO:0016787">
    <property type="term" value="F:hydrolase activity"/>
    <property type="evidence" value="ECO:0007669"/>
    <property type="project" value="UniProtKB-KW"/>
</dbReference>
<keyword evidence="4" id="KW-0378">Hydrolase</keyword>
<evidence type="ECO:0000259" key="3">
    <source>
        <dbReference type="Pfam" id="PF07833"/>
    </source>
</evidence>
<feature type="chain" id="PRO_5047265776" evidence="1">
    <location>
        <begin position="31"/>
        <end position="335"/>
    </location>
</feature>
<dbReference type="InterPro" id="IPR011105">
    <property type="entry name" value="Cell_wall_hydrolase_SleB"/>
</dbReference>
<evidence type="ECO:0000259" key="2">
    <source>
        <dbReference type="Pfam" id="PF07486"/>
    </source>
</evidence>
<dbReference type="InterPro" id="IPR042047">
    <property type="entry name" value="SleB_dom1"/>
</dbReference>
<feature type="domain" description="Cell wall hydrolase SleB" evidence="2">
    <location>
        <begin position="236"/>
        <end position="334"/>
    </location>
</feature>
<dbReference type="Gene3D" id="1.10.10.2520">
    <property type="entry name" value="Cell wall hydrolase SleB, domain 1"/>
    <property type="match status" value="1"/>
</dbReference>
<dbReference type="EMBL" id="JBHTJZ010000004">
    <property type="protein sequence ID" value="MFD0958087.1"/>
    <property type="molecule type" value="Genomic_DNA"/>
</dbReference>